<dbReference type="Proteomes" id="UP000799291">
    <property type="component" value="Unassembled WGS sequence"/>
</dbReference>
<feature type="region of interest" description="Disordered" evidence="1">
    <location>
        <begin position="1"/>
        <end position="281"/>
    </location>
</feature>
<feature type="compositionally biased region" description="Polar residues" evidence="1">
    <location>
        <begin position="1"/>
        <end position="17"/>
    </location>
</feature>
<feature type="compositionally biased region" description="Polar residues" evidence="1">
    <location>
        <begin position="76"/>
        <end position="104"/>
    </location>
</feature>
<dbReference type="OrthoDB" id="5429993at2759"/>
<name>A0A6G1JNE9_9PLEO</name>
<proteinExistence type="predicted"/>
<sequence length="552" mass="59953">MPIPSLSSGLKPRSQSSRAKDAPSRSEVPQAYDEAVSSKQPDGGDGAKRRSFLPQRGLNKSIPRAGGLAGALASKPQATDSWSEAESRNASNDTSAQHNGMQSTKHGRLRPRSLYQSSSTHHGIGAEDHGTAPSHTVRPTDTATRPPLPAGLSRSQSLRRPGIPAAPAHVPSRGHSRTQSTNTASNARRQNGEDAARAERPKSFLMAPERANKPAGDPISDATAGPVRTSARLEALKRSTSTRAKPEAPFSRTTSAVSVSSDEPFSQARRRDVSKEEPRKVTRPAFSTLQQHFTPRKAAKAPTSAFLHPALDTSSHSLPPELTSLQSELLQLHLFHEASAPTSRRWELSAKNSLHAKFDEVASLYEVMRENERFGQEQKNILALQQWNGTNSMSGLVEHIQALSGPLHELPSLMKAGSRLDRLVNDFDGWISVVEEVSAARRSPQGERRASFKTLEGLGAAWEEQNAALTRKLTAFLRHLDRLPEPASGSSIASVVSACKQLLEGLLAELQIMQTIEAGVVGKEKLWVEERLRVVARDVGGAEIIEEQAWRM</sequence>
<evidence type="ECO:0000313" key="3">
    <source>
        <dbReference type="Proteomes" id="UP000799291"/>
    </source>
</evidence>
<feature type="compositionally biased region" description="Polar residues" evidence="1">
    <location>
        <begin position="177"/>
        <end position="189"/>
    </location>
</feature>
<accession>A0A6G1JNE9</accession>
<evidence type="ECO:0000313" key="2">
    <source>
        <dbReference type="EMBL" id="KAF2691679.1"/>
    </source>
</evidence>
<reference evidence="2" key="1">
    <citation type="journal article" date="2020" name="Stud. Mycol.">
        <title>101 Dothideomycetes genomes: a test case for predicting lifestyles and emergence of pathogens.</title>
        <authorList>
            <person name="Haridas S."/>
            <person name="Albert R."/>
            <person name="Binder M."/>
            <person name="Bloem J."/>
            <person name="Labutti K."/>
            <person name="Salamov A."/>
            <person name="Andreopoulos B."/>
            <person name="Baker S."/>
            <person name="Barry K."/>
            <person name="Bills G."/>
            <person name="Bluhm B."/>
            <person name="Cannon C."/>
            <person name="Castanera R."/>
            <person name="Culley D."/>
            <person name="Daum C."/>
            <person name="Ezra D."/>
            <person name="Gonzalez J."/>
            <person name="Henrissat B."/>
            <person name="Kuo A."/>
            <person name="Liang C."/>
            <person name="Lipzen A."/>
            <person name="Lutzoni F."/>
            <person name="Magnuson J."/>
            <person name="Mondo S."/>
            <person name="Nolan M."/>
            <person name="Ohm R."/>
            <person name="Pangilinan J."/>
            <person name="Park H.-J."/>
            <person name="Ramirez L."/>
            <person name="Alfaro M."/>
            <person name="Sun H."/>
            <person name="Tritt A."/>
            <person name="Yoshinaga Y."/>
            <person name="Zwiers L.-H."/>
            <person name="Turgeon B."/>
            <person name="Goodwin S."/>
            <person name="Spatafora J."/>
            <person name="Crous P."/>
            <person name="Grigoriev I."/>
        </authorList>
    </citation>
    <scope>NUCLEOTIDE SEQUENCE</scope>
    <source>
        <strain evidence="2">CBS 122367</strain>
    </source>
</reference>
<keyword evidence="3" id="KW-1185">Reference proteome</keyword>
<protein>
    <submittedName>
        <fullName evidence="2">Uncharacterized protein</fullName>
    </submittedName>
</protein>
<dbReference type="AlphaFoldDB" id="A0A6G1JNE9"/>
<feature type="compositionally biased region" description="Polar residues" evidence="1">
    <location>
        <begin position="133"/>
        <end position="143"/>
    </location>
</feature>
<dbReference type="EMBL" id="MU005569">
    <property type="protein sequence ID" value="KAF2691679.1"/>
    <property type="molecule type" value="Genomic_DNA"/>
</dbReference>
<feature type="compositionally biased region" description="Basic and acidic residues" evidence="1">
    <location>
        <begin position="269"/>
        <end position="280"/>
    </location>
</feature>
<gene>
    <name evidence="2" type="ORF">K458DRAFT_325207</name>
</gene>
<feature type="compositionally biased region" description="Polar residues" evidence="1">
    <location>
        <begin position="251"/>
        <end position="264"/>
    </location>
</feature>
<feature type="compositionally biased region" description="Basic and acidic residues" evidence="1">
    <location>
        <begin position="190"/>
        <end position="202"/>
    </location>
</feature>
<evidence type="ECO:0000256" key="1">
    <source>
        <dbReference type="SAM" id="MobiDB-lite"/>
    </source>
</evidence>
<organism evidence="2 3">
    <name type="scientific">Lentithecium fluviatile CBS 122367</name>
    <dbReference type="NCBI Taxonomy" id="1168545"/>
    <lineage>
        <taxon>Eukaryota</taxon>
        <taxon>Fungi</taxon>
        <taxon>Dikarya</taxon>
        <taxon>Ascomycota</taxon>
        <taxon>Pezizomycotina</taxon>
        <taxon>Dothideomycetes</taxon>
        <taxon>Pleosporomycetidae</taxon>
        <taxon>Pleosporales</taxon>
        <taxon>Massarineae</taxon>
        <taxon>Lentitheciaceae</taxon>
        <taxon>Lentithecium</taxon>
    </lineage>
</organism>